<evidence type="ECO:0000313" key="3">
    <source>
        <dbReference type="EMBL" id="KIX09388.1"/>
    </source>
</evidence>
<feature type="domain" description="Sde2 ubiquitin" evidence="2">
    <location>
        <begin position="7"/>
        <end position="89"/>
    </location>
</feature>
<keyword evidence="4" id="KW-1185">Reference proteome</keyword>
<dbReference type="InterPro" id="IPR024974">
    <property type="entry name" value="Sde2_N"/>
</dbReference>
<feature type="compositionally biased region" description="Pro residues" evidence="1">
    <location>
        <begin position="124"/>
        <end position="135"/>
    </location>
</feature>
<feature type="compositionally biased region" description="Low complexity" evidence="1">
    <location>
        <begin position="276"/>
        <end position="294"/>
    </location>
</feature>
<dbReference type="VEuPathDB" id="FungiDB:Z518_00467"/>
<feature type="compositionally biased region" description="Acidic residues" evidence="1">
    <location>
        <begin position="407"/>
        <end position="425"/>
    </location>
</feature>
<dbReference type="HOGENOM" id="CLU_627221_0_0_1"/>
<feature type="compositionally biased region" description="Low complexity" evidence="1">
    <location>
        <begin position="428"/>
        <end position="437"/>
    </location>
</feature>
<name>A0A0D2HFB4_9EURO</name>
<dbReference type="GeneID" id="25288538"/>
<accession>A0A0D2HFB4</accession>
<dbReference type="Pfam" id="PF13019">
    <property type="entry name" value="Sde2_N_Ubi_yeast"/>
    <property type="match status" value="1"/>
</dbReference>
<sequence length="437" mass="46574">MERPQTIHIFLQTLPGLTFPPVLSISNPDITTIWELQNRIFARLPESTRSQGVYVTTTNNCRLDDADDDTVASSSQNSGILPLRLCAPLKGGSGSGSRRPPASGSRPPRVPGSQQPPASGSQQPPVPGSQRPPVPGSQQQQDSGSQQQEDLGNQQQQGSGSQHRPESRSSSHYQLHPIPGVNEENPELQEYFASNMQGPQPETGAHPGSFVTSDESLGGASADPESESFPSPRSNPFADGKAHGFHIPGAPGGGGSGQGSVRSAASGRGRGTFLASPSIRSSSSGCVSSGRASGNFPPPPGRLDNPDAFGTYWREDSHGNVVGVPPATHEQPQSPYYGYDPRQQADQYDQFHHGNQDADQTFYDDNSEYQTFYHDDGDGSSGQVSGYQPPPTHPSVPYEPNSAPLDYGEEDDQGYGYDDGQDPGDDSGGYYPPVQHY</sequence>
<feature type="compositionally biased region" description="Low complexity" evidence="1">
    <location>
        <begin position="136"/>
        <end position="162"/>
    </location>
</feature>
<feature type="region of interest" description="Disordered" evidence="1">
    <location>
        <begin position="82"/>
        <end position="437"/>
    </location>
</feature>
<organism evidence="3 4">
    <name type="scientific">Rhinocladiella mackenziei CBS 650.93</name>
    <dbReference type="NCBI Taxonomy" id="1442369"/>
    <lineage>
        <taxon>Eukaryota</taxon>
        <taxon>Fungi</taxon>
        <taxon>Dikarya</taxon>
        <taxon>Ascomycota</taxon>
        <taxon>Pezizomycotina</taxon>
        <taxon>Eurotiomycetes</taxon>
        <taxon>Chaetothyriomycetidae</taxon>
        <taxon>Chaetothyriales</taxon>
        <taxon>Herpotrichiellaceae</taxon>
        <taxon>Rhinocladiella</taxon>
    </lineage>
</organism>
<dbReference type="RefSeq" id="XP_013276524.1">
    <property type="nucleotide sequence ID" value="XM_013421070.1"/>
</dbReference>
<evidence type="ECO:0000313" key="4">
    <source>
        <dbReference type="Proteomes" id="UP000053617"/>
    </source>
</evidence>
<feature type="compositionally biased region" description="Low complexity" evidence="1">
    <location>
        <begin position="96"/>
        <end position="123"/>
    </location>
</feature>
<dbReference type="AlphaFoldDB" id="A0A0D2HFB4"/>
<reference evidence="3 4" key="1">
    <citation type="submission" date="2015-01" db="EMBL/GenBank/DDBJ databases">
        <title>The Genome Sequence of Rhinocladiella mackenzie CBS 650.93.</title>
        <authorList>
            <consortium name="The Broad Institute Genomics Platform"/>
            <person name="Cuomo C."/>
            <person name="de Hoog S."/>
            <person name="Gorbushina A."/>
            <person name="Stielow B."/>
            <person name="Teixiera M."/>
            <person name="Abouelleil A."/>
            <person name="Chapman S.B."/>
            <person name="Priest M."/>
            <person name="Young S.K."/>
            <person name="Wortman J."/>
            <person name="Nusbaum C."/>
            <person name="Birren B."/>
        </authorList>
    </citation>
    <scope>NUCLEOTIDE SEQUENCE [LARGE SCALE GENOMIC DNA]</scope>
    <source>
        <strain evidence="3 4">CBS 650.93</strain>
    </source>
</reference>
<proteinExistence type="predicted"/>
<dbReference type="Proteomes" id="UP000053617">
    <property type="component" value="Unassembled WGS sequence"/>
</dbReference>
<dbReference type="EMBL" id="KN847475">
    <property type="protein sequence ID" value="KIX09388.1"/>
    <property type="molecule type" value="Genomic_DNA"/>
</dbReference>
<evidence type="ECO:0000259" key="2">
    <source>
        <dbReference type="Pfam" id="PF13019"/>
    </source>
</evidence>
<gene>
    <name evidence="3" type="ORF">Z518_00467</name>
</gene>
<evidence type="ECO:0000256" key="1">
    <source>
        <dbReference type="SAM" id="MobiDB-lite"/>
    </source>
</evidence>
<protein>
    <recommendedName>
        <fullName evidence="2">Sde2 ubiquitin domain-containing protein</fullName>
    </recommendedName>
</protein>
<dbReference type="STRING" id="1442369.A0A0D2HFB4"/>